<feature type="compositionally biased region" description="Low complexity" evidence="1">
    <location>
        <begin position="272"/>
        <end position="284"/>
    </location>
</feature>
<evidence type="ECO:0000313" key="4">
    <source>
        <dbReference type="EnsemblMetazoa" id="CapteP191168"/>
    </source>
</evidence>
<feature type="compositionally biased region" description="Basic residues" evidence="1">
    <location>
        <begin position="254"/>
        <end position="267"/>
    </location>
</feature>
<evidence type="ECO:0000313" key="3">
    <source>
        <dbReference type="EMBL" id="ELU02889.1"/>
    </source>
</evidence>
<dbReference type="EnsemblMetazoa" id="CapteT191168">
    <property type="protein sequence ID" value="CapteP191168"/>
    <property type="gene ID" value="CapteG191168"/>
</dbReference>
<proteinExistence type="predicted"/>
<feature type="transmembrane region" description="Helical" evidence="2">
    <location>
        <begin position="54"/>
        <end position="77"/>
    </location>
</feature>
<gene>
    <name evidence="3" type="ORF">CAPTEDRAFT_191168</name>
</gene>
<dbReference type="EMBL" id="KB303655">
    <property type="protein sequence ID" value="ELU02889.1"/>
    <property type="molecule type" value="Genomic_DNA"/>
</dbReference>
<reference evidence="5" key="1">
    <citation type="submission" date="2012-12" db="EMBL/GenBank/DDBJ databases">
        <authorList>
            <person name="Hellsten U."/>
            <person name="Grimwood J."/>
            <person name="Chapman J.A."/>
            <person name="Shapiro H."/>
            <person name="Aerts A."/>
            <person name="Otillar R.P."/>
            <person name="Terry A.Y."/>
            <person name="Boore J.L."/>
            <person name="Simakov O."/>
            <person name="Marletaz F."/>
            <person name="Cho S.-J."/>
            <person name="Edsinger-Gonzales E."/>
            <person name="Havlak P."/>
            <person name="Kuo D.-H."/>
            <person name="Larsson T."/>
            <person name="Lv J."/>
            <person name="Arendt D."/>
            <person name="Savage R."/>
            <person name="Osoegawa K."/>
            <person name="de Jong P."/>
            <person name="Lindberg D.R."/>
            <person name="Seaver E.C."/>
            <person name="Weisblat D.A."/>
            <person name="Putnam N.H."/>
            <person name="Grigoriev I.V."/>
            <person name="Rokhsar D.S."/>
        </authorList>
    </citation>
    <scope>NUCLEOTIDE SEQUENCE</scope>
    <source>
        <strain evidence="5">I ESC-2004</strain>
    </source>
</reference>
<keyword evidence="5" id="KW-1185">Reference proteome</keyword>
<dbReference type="HOGENOM" id="CLU_889187_0_0_1"/>
<dbReference type="AlphaFoldDB" id="R7UA93"/>
<dbReference type="Proteomes" id="UP000014760">
    <property type="component" value="Unassembled WGS sequence"/>
</dbReference>
<reference evidence="4" key="3">
    <citation type="submission" date="2015-06" db="UniProtKB">
        <authorList>
            <consortium name="EnsemblMetazoa"/>
        </authorList>
    </citation>
    <scope>IDENTIFICATION</scope>
</reference>
<evidence type="ECO:0000256" key="1">
    <source>
        <dbReference type="SAM" id="MobiDB-lite"/>
    </source>
</evidence>
<keyword evidence="2" id="KW-0472">Membrane</keyword>
<feature type="region of interest" description="Disordered" evidence="1">
    <location>
        <begin position="209"/>
        <end position="313"/>
    </location>
</feature>
<sequence>MILGQPPARIRPPPEPHWLKLDYGLSCNSEKGVIEQPSEHSASRGDPETERVRYIIVVVLAVMTVVCIGLTFGLVYLKRRYLKYQIHPDAPSEETNFLWNYRIRGLRWTRYRSSEQPPPQVAVPSTPIRPEFTEMALELKSSRGTKQGPASIVRLELRERCSTSSGISLSNSDVQEEPPDLVTSTLQPQMRPSIAELGEMMQCLAEGRLEDEENEEAAAIHEAPTLQLQRPLRQPRPVRDEVMPHAQTEEPNCQRRRRRRRQPRRRPPQPSSPSSSSPCSTLPRSRPPPKRSSSGHRRHSRSLGYETDNEIEV</sequence>
<accession>R7UA93</accession>
<name>R7UA93_CAPTE</name>
<feature type="compositionally biased region" description="Polar residues" evidence="1">
    <location>
        <begin position="164"/>
        <end position="173"/>
    </location>
</feature>
<feature type="compositionally biased region" description="Basic residues" evidence="1">
    <location>
        <begin position="287"/>
        <end position="301"/>
    </location>
</feature>
<keyword evidence="2" id="KW-0812">Transmembrane</keyword>
<feature type="compositionally biased region" description="Low complexity" evidence="1">
    <location>
        <begin position="220"/>
        <end position="232"/>
    </location>
</feature>
<keyword evidence="2" id="KW-1133">Transmembrane helix</keyword>
<reference evidence="3 5" key="2">
    <citation type="journal article" date="2013" name="Nature">
        <title>Insights into bilaterian evolution from three spiralian genomes.</title>
        <authorList>
            <person name="Simakov O."/>
            <person name="Marletaz F."/>
            <person name="Cho S.J."/>
            <person name="Edsinger-Gonzales E."/>
            <person name="Havlak P."/>
            <person name="Hellsten U."/>
            <person name="Kuo D.H."/>
            <person name="Larsson T."/>
            <person name="Lv J."/>
            <person name="Arendt D."/>
            <person name="Savage R."/>
            <person name="Osoegawa K."/>
            <person name="de Jong P."/>
            <person name="Grimwood J."/>
            <person name="Chapman J.A."/>
            <person name="Shapiro H."/>
            <person name="Aerts A."/>
            <person name="Otillar R.P."/>
            <person name="Terry A.Y."/>
            <person name="Boore J.L."/>
            <person name="Grigoriev I.V."/>
            <person name="Lindberg D.R."/>
            <person name="Seaver E.C."/>
            <person name="Weisblat D.A."/>
            <person name="Putnam N.H."/>
            <person name="Rokhsar D.S."/>
        </authorList>
    </citation>
    <scope>NUCLEOTIDE SEQUENCE</scope>
    <source>
        <strain evidence="3 5">I ESC-2004</strain>
    </source>
</reference>
<dbReference type="EMBL" id="AMQN01008648">
    <property type="status" value="NOT_ANNOTATED_CDS"/>
    <property type="molecule type" value="Genomic_DNA"/>
</dbReference>
<organism evidence="3">
    <name type="scientific">Capitella teleta</name>
    <name type="common">Polychaete worm</name>
    <dbReference type="NCBI Taxonomy" id="283909"/>
    <lineage>
        <taxon>Eukaryota</taxon>
        <taxon>Metazoa</taxon>
        <taxon>Spiralia</taxon>
        <taxon>Lophotrochozoa</taxon>
        <taxon>Annelida</taxon>
        <taxon>Polychaeta</taxon>
        <taxon>Sedentaria</taxon>
        <taxon>Scolecida</taxon>
        <taxon>Capitellidae</taxon>
        <taxon>Capitella</taxon>
    </lineage>
</organism>
<evidence type="ECO:0000313" key="5">
    <source>
        <dbReference type="Proteomes" id="UP000014760"/>
    </source>
</evidence>
<protein>
    <submittedName>
        <fullName evidence="3 4">Uncharacterized protein</fullName>
    </submittedName>
</protein>
<evidence type="ECO:0000256" key="2">
    <source>
        <dbReference type="SAM" id="Phobius"/>
    </source>
</evidence>
<feature type="region of interest" description="Disordered" evidence="1">
    <location>
        <begin position="164"/>
        <end position="187"/>
    </location>
</feature>